<feature type="binding site" evidence="6">
    <location>
        <position position="57"/>
    </location>
    <ligand>
        <name>substrate</name>
    </ligand>
</feature>
<evidence type="ECO:0000313" key="8">
    <source>
        <dbReference type="EMBL" id="TKR92513.1"/>
    </source>
</evidence>
<dbReference type="GO" id="GO:0035999">
    <property type="term" value="P:tetrahydrofolate interconversion"/>
    <property type="evidence" value="ECO:0007669"/>
    <property type="project" value="TreeGrafter"/>
</dbReference>
<gene>
    <name evidence="8" type="ORF">L596_007151</name>
</gene>
<dbReference type="SUPFAM" id="SSF100950">
    <property type="entry name" value="NagB/RpiA/CoA transferase-like"/>
    <property type="match status" value="1"/>
</dbReference>
<evidence type="ECO:0000256" key="2">
    <source>
        <dbReference type="ARBA" id="ARBA00022741"/>
    </source>
</evidence>
<feature type="binding site" evidence="6">
    <location>
        <begin position="11"/>
        <end position="15"/>
    </location>
    <ligand>
        <name>ATP</name>
        <dbReference type="ChEBI" id="CHEBI:30616"/>
    </ligand>
</feature>
<dbReference type="GO" id="GO:0005739">
    <property type="term" value="C:mitochondrion"/>
    <property type="evidence" value="ECO:0007669"/>
    <property type="project" value="TreeGrafter"/>
</dbReference>
<keyword evidence="9" id="KW-1185">Reference proteome</keyword>
<evidence type="ECO:0000256" key="3">
    <source>
        <dbReference type="ARBA" id="ARBA00022840"/>
    </source>
</evidence>
<comment type="caution">
    <text evidence="8">The sequence shown here is derived from an EMBL/GenBank/DDBJ whole genome shotgun (WGS) entry which is preliminary data.</text>
</comment>
<reference evidence="8 9" key="2">
    <citation type="journal article" date="2019" name="G3 (Bethesda)">
        <title>Hybrid Assembly of the Genome of the Entomopathogenic Nematode Steinernema carpocapsae Identifies the X-Chromosome.</title>
        <authorList>
            <person name="Serra L."/>
            <person name="Macchietto M."/>
            <person name="Macias-Munoz A."/>
            <person name="McGill C.J."/>
            <person name="Rodriguez I.M."/>
            <person name="Rodriguez B."/>
            <person name="Murad R."/>
            <person name="Mortazavi A."/>
        </authorList>
    </citation>
    <scope>NUCLEOTIDE SEQUENCE [LARGE SCALE GENOMIC DNA]</scope>
    <source>
        <strain evidence="8 9">ALL</strain>
    </source>
</reference>
<evidence type="ECO:0000256" key="1">
    <source>
        <dbReference type="ARBA" id="ARBA00010638"/>
    </source>
</evidence>
<feature type="binding site" evidence="6">
    <location>
        <begin position="146"/>
        <end position="154"/>
    </location>
    <ligand>
        <name>ATP</name>
        <dbReference type="ChEBI" id="CHEBI:30616"/>
    </ligand>
</feature>
<dbReference type="InterPro" id="IPR024185">
    <property type="entry name" value="FTHF_cligase-like_sf"/>
</dbReference>
<keyword evidence="3 6" id="KW-0067">ATP-binding</keyword>
<dbReference type="InterPro" id="IPR002698">
    <property type="entry name" value="FTHF_cligase"/>
</dbReference>
<dbReference type="Gene3D" id="3.40.50.10420">
    <property type="entry name" value="NagB/RpiA/CoA transferase-like"/>
    <property type="match status" value="1"/>
</dbReference>
<dbReference type="PIRSF" id="PIRSF006806">
    <property type="entry name" value="FTHF_cligase"/>
    <property type="match status" value="1"/>
</dbReference>
<keyword evidence="7" id="KW-0460">Magnesium</keyword>
<evidence type="ECO:0000313" key="9">
    <source>
        <dbReference type="Proteomes" id="UP000298663"/>
    </source>
</evidence>
<protein>
    <recommendedName>
        <fullName evidence="5 7">5-formyltetrahydrofolate cyclo-ligase</fullName>
        <ecNumber evidence="5 7">6.3.3.2</ecNumber>
    </recommendedName>
</protein>
<dbReference type="GO" id="GO:0030272">
    <property type="term" value="F:5-formyltetrahydrofolate cyclo-ligase activity"/>
    <property type="evidence" value="ECO:0007669"/>
    <property type="project" value="UniProtKB-EC"/>
</dbReference>
<dbReference type="OrthoDB" id="2015992at2759"/>
<dbReference type="InterPro" id="IPR037171">
    <property type="entry name" value="NagB/RpiA_transferase-like"/>
</dbReference>
<evidence type="ECO:0000256" key="7">
    <source>
        <dbReference type="RuleBase" id="RU361279"/>
    </source>
</evidence>
<dbReference type="PANTHER" id="PTHR23407">
    <property type="entry name" value="ATPASE INHIBITOR/5-FORMYLTETRAHYDROFOLATE CYCLO-LIGASE"/>
    <property type="match status" value="1"/>
</dbReference>
<dbReference type="PANTHER" id="PTHR23407:SF1">
    <property type="entry name" value="5-FORMYLTETRAHYDROFOLATE CYCLO-LIGASE"/>
    <property type="match status" value="1"/>
</dbReference>
<dbReference type="GO" id="GO:0009396">
    <property type="term" value="P:folic acid-containing compound biosynthetic process"/>
    <property type="evidence" value="ECO:0007669"/>
    <property type="project" value="TreeGrafter"/>
</dbReference>
<dbReference type="GO" id="GO:0005524">
    <property type="term" value="F:ATP binding"/>
    <property type="evidence" value="ECO:0007669"/>
    <property type="project" value="UniProtKB-KW"/>
</dbReference>
<feature type="binding site" evidence="6">
    <location>
        <position position="62"/>
    </location>
    <ligand>
        <name>substrate</name>
    </ligand>
</feature>
<comment type="similarity">
    <text evidence="1 7">Belongs to the 5-formyltetrahydrofolate cyclo-ligase family.</text>
</comment>
<evidence type="ECO:0000256" key="5">
    <source>
        <dbReference type="ARBA" id="ARBA00038966"/>
    </source>
</evidence>
<dbReference type="EC" id="6.3.3.2" evidence="5 7"/>
<dbReference type="NCBIfam" id="TIGR02727">
    <property type="entry name" value="MTHFS_bact"/>
    <property type="match status" value="1"/>
</dbReference>
<accession>A0A4U5P948</accession>
<dbReference type="Proteomes" id="UP000298663">
    <property type="component" value="Unassembled WGS sequence"/>
</dbReference>
<keyword evidence="2 6" id="KW-0547">Nucleotide-binding</keyword>
<evidence type="ECO:0000256" key="6">
    <source>
        <dbReference type="PIRSR" id="PIRSR006806-1"/>
    </source>
</evidence>
<dbReference type="EMBL" id="AZBU02000002">
    <property type="protein sequence ID" value="TKR92513.1"/>
    <property type="molecule type" value="Genomic_DNA"/>
</dbReference>
<dbReference type="Pfam" id="PF01812">
    <property type="entry name" value="5-FTHF_cyc-lig"/>
    <property type="match status" value="1"/>
</dbReference>
<keyword evidence="7" id="KW-0479">Metal-binding</keyword>
<dbReference type="AlphaFoldDB" id="A0A4U5P948"/>
<evidence type="ECO:0000256" key="4">
    <source>
        <dbReference type="ARBA" id="ARBA00036539"/>
    </source>
</evidence>
<comment type="catalytic activity">
    <reaction evidence="4 7">
        <text>(6S)-5-formyl-5,6,7,8-tetrahydrofolate + ATP = (6R)-5,10-methenyltetrahydrofolate + ADP + phosphate</text>
        <dbReference type="Rhea" id="RHEA:10488"/>
        <dbReference type="ChEBI" id="CHEBI:30616"/>
        <dbReference type="ChEBI" id="CHEBI:43474"/>
        <dbReference type="ChEBI" id="CHEBI:57455"/>
        <dbReference type="ChEBI" id="CHEBI:57457"/>
        <dbReference type="ChEBI" id="CHEBI:456216"/>
        <dbReference type="EC" id="6.3.3.2"/>
    </reaction>
</comment>
<proteinExistence type="inferred from homology"/>
<reference evidence="8 9" key="1">
    <citation type="journal article" date="2015" name="Genome Biol.">
        <title>Comparative genomics of Steinernema reveals deeply conserved gene regulatory networks.</title>
        <authorList>
            <person name="Dillman A.R."/>
            <person name="Macchietto M."/>
            <person name="Porter C.F."/>
            <person name="Rogers A."/>
            <person name="Williams B."/>
            <person name="Antoshechkin I."/>
            <person name="Lee M.M."/>
            <person name="Goodwin Z."/>
            <person name="Lu X."/>
            <person name="Lewis E.E."/>
            <person name="Goodrich-Blair H."/>
            <person name="Stock S.P."/>
            <person name="Adams B.J."/>
            <person name="Sternberg P.W."/>
            <person name="Mortazavi A."/>
        </authorList>
    </citation>
    <scope>NUCLEOTIDE SEQUENCE [LARGE SCALE GENOMIC DNA]</scope>
    <source>
        <strain evidence="8 9">ALL</strain>
    </source>
</reference>
<name>A0A4U5P948_STECR</name>
<dbReference type="STRING" id="34508.A0A4U5P948"/>
<dbReference type="FunFam" id="3.40.50.10420:FF:000007">
    <property type="entry name" value="5-formyltetrahydrofolate cyclo-ligase"/>
    <property type="match status" value="1"/>
</dbReference>
<comment type="cofactor">
    <cofactor evidence="7">
        <name>Mg(2+)</name>
        <dbReference type="ChEBI" id="CHEBI:18420"/>
    </cofactor>
</comment>
<organism evidence="8 9">
    <name type="scientific">Steinernema carpocapsae</name>
    <name type="common">Entomopathogenic nematode</name>
    <dbReference type="NCBI Taxonomy" id="34508"/>
    <lineage>
        <taxon>Eukaryota</taxon>
        <taxon>Metazoa</taxon>
        <taxon>Ecdysozoa</taxon>
        <taxon>Nematoda</taxon>
        <taxon>Chromadorea</taxon>
        <taxon>Rhabditida</taxon>
        <taxon>Tylenchina</taxon>
        <taxon>Panagrolaimomorpha</taxon>
        <taxon>Strongyloidoidea</taxon>
        <taxon>Steinernematidae</taxon>
        <taxon>Steinernema</taxon>
    </lineage>
</organism>
<sequence length="200" mass="22798">MPSTDDVKMAKKALRTTIANLLKTVSEDSIKRETEAVTQKIFNSEWFRNAQRISVYVNTEGEIETDAIILKALELKKDVFVPRFKRGQRQMEMLKLENALEFAKLDTTLWGIRQHHPDLSPLSYKDYGALDLVVMPGVAFTTSGLRLGHGKGFYDQFLHEHKQLYGKFPTTVGLALQAQMVDTLPTSEYDVQLDQVYRAT</sequence>
<dbReference type="GO" id="GO:0046872">
    <property type="term" value="F:metal ion binding"/>
    <property type="evidence" value="ECO:0007669"/>
    <property type="project" value="UniProtKB-KW"/>
</dbReference>